<keyword evidence="2" id="KW-1185">Reference proteome</keyword>
<dbReference type="PANTHER" id="PTHR21580:SF23">
    <property type="entry name" value="OUTER DENSE FIBER PROTEIN 3"/>
    <property type="match status" value="1"/>
</dbReference>
<dbReference type="STRING" id="9402.L5KAD6"/>
<reference evidence="2" key="1">
    <citation type="journal article" date="2013" name="Science">
        <title>Comparative analysis of bat genomes provides insight into the evolution of flight and immunity.</title>
        <authorList>
            <person name="Zhang G."/>
            <person name="Cowled C."/>
            <person name="Shi Z."/>
            <person name="Huang Z."/>
            <person name="Bishop-Lilly K.A."/>
            <person name="Fang X."/>
            <person name="Wynne J.W."/>
            <person name="Xiong Z."/>
            <person name="Baker M.L."/>
            <person name="Zhao W."/>
            <person name="Tachedjian M."/>
            <person name="Zhu Y."/>
            <person name="Zhou P."/>
            <person name="Jiang X."/>
            <person name="Ng J."/>
            <person name="Yang L."/>
            <person name="Wu L."/>
            <person name="Xiao J."/>
            <person name="Feng Y."/>
            <person name="Chen Y."/>
            <person name="Sun X."/>
            <person name="Zhang Y."/>
            <person name="Marsh G.A."/>
            <person name="Crameri G."/>
            <person name="Broder C.C."/>
            <person name="Frey K.G."/>
            <person name="Wang L.F."/>
            <person name="Wang J."/>
        </authorList>
    </citation>
    <scope>NUCLEOTIDE SEQUENCE [LARGE SCALE GENOMIC DNA]</scope>
</reference>
<dbReference type="InParanoid" id="L5KAD6"/>
<evidence type="ECO:0000313" key="1">
    <source>
        <dbReference type="EMBL" id="ELK07443.1"/>
    </source>
</evidence>
<dbReference type="Pfam" id="PF07004">
    <property type="entry name" value="SHIPPO-rpt"/>
    <property type="match status" value="1"/>
</dbReference>
<dbReference type="InterPro" id="IPR010736">
    <property type="entry name" value="SHIPPO-rpt"/>
</dbReference>
<sequence>MAEEVWVGTWRPHRPRGPIMALYSSPGPKYLIPPTTGFVKHTPTKLRAPAYSFRGAPMLLAENCSPGPRYSVNPKILRTGKDLGPAFSILGRYSTKTLLTPGPGPAAYMLPVVMGPHTVGKAAQPSFSIKGRSKLGSFSDDVHKARGAQWVELTPICLRPPAQGPEA</sequence>
<dbReference type="EMBL" id="KB030971">
    <property type="protein sequence ID" value="ELK07443.1"/>
    <property type="molecule type" value="Genomic_DNA"/>
</dbReference>
<dbReference type="PANTHER" id="PTHR21580">
    <property type="entry name" value="SHIPPO-1-RELATED"/>
    <property type="match status" value="1"/>
</dbReference>
<organism evidence="1 2">
    <name type="scientific">Pteropus alecto</name>
    <name type="common">Black flying fox</name>
    <dbReference type="NCBI Taxonomy" id="9402"/>
    <lineage>
        <taxon>Eukaryota</taxon>
        <taxon>Metazoa</taxon>
        <taxon>Chordata</taxon>
        <taxon>Craniata</taxon>
        <taxon>Vertebrata</taxon>
        <taxon>Euteleostomi</taxon>
        <taxon>Mammalia</taxon>
        <taxon>Eutheria</taxon>
        <taxon>Laurasiatheria</taxon>
        <taxon>Chiroptera</taxon>
        <taxon>Yinpterochiroptera</taxon>
        <taxon>Pteropodoidea</taxon>
        <taxon>Pteropodidae</taxon>
        <taxon>Pteropodinae</taxon>
        <taxon>Pteropus</taxon>
    </lineage>
</organism>
<dbReference type="FunCoup" id="L5KAD6">
    <property type="interactions" value="96"/>
</dbReference>
<protein>
    <submittedName>
        <fullName evidence="1">Outer dense fiber protein 3</fullName>
    </submittedName>
</protein>
<dbReference type="AlphaFoldDB" id="L5KAD6"/>
<name>L5KAD6_PTEAL</name>
<accession>L5KAD6</accession>
<dbReference type="GO" id="GO:0001520">
    <property type="term" value="C:outer dense fiber"/>
    <property type="evidence" value="ECO:0007669"/>
    <property type="project" value="TreeGrafter"/>
</dbReference>
<proteinExistence type="predicted"/>
<evidence type="ECO:0000313" key="2">
    <source>
        <dbReference type="Proteomes" id="UP000010552"/>
    </source>
</evidence>
<dbReference type="InterPro" id="IPR051291">
    <property type="entry name" value="CIMAP"/>
</dbReference>
<dbReference type="Proteomes" id="UP000010552">
    <property type="component" value="Unassembled WGS sequence"/>
</dbReference>
<gene>
    <name evidence="1" type="ORF">PAL_GLEAN10000353</name>
</gene>